<dbReference type="Proteomes" id="UP000053424">
    <property type="component" value="Unassembled WGS sequence"/>
</dbReference>
<sequence length="503" mass="57674">MPERYNHCDSNAKVLRPERCVALNGHPCVACIEDIELEKEMNQGEGSIDSKIQKRRALRTTMNENHDRLIHRFPPEIAFEIFIQYGASFDKRGDSRSHPLYLGAVCQKWRQLAWATPELWTSLHIASSPLQVNESLPQLVAQWLERSAALPLTIDFEFIVCHLVQHPADKIYPEVINHLNHHSERWREVHLKLPARHLNRLCGSFQGNILRTLVLSGIYDEPSNTSGLAFFGMKSKPSPTHLTLDSFRLISVDIAWNFITVASLKTIPVDECFEFLRRCPVLESLTLTSVYFYRAGVTFPMPQTRISCLHLHSLELSMIDESVLSNILDSICLPALRRWVHFHCPVPWDKMLSLAKHSSLKEFRMSGGPDAYPDVPNFLHQLSSLEVLQLRFWFSSRKPPASELLDRLCTPASGSSPFLPHLQYLEFALSFPLSWESIPQLFASPNRQSLKIKVDYESHRGPQNLTDEAAERLLEMVGKGYDLTILRNGQDLIQELREKLRRT</sequence>
<dbReference type="OrthoDB" id="3365698at2759"/>
<reference evidence="2" key="2">
    <citation type="submission" date="2015-01" db="EMBL/GenBank/DDBJ databases">
        <title>Evolutionary Origins and Diversification of the Mycorrhizal Mutualists.</title>
        <authorList>
            <consortium name="DOE Joint Genome Institute"/>
            <consortium name="Mycorrhizal Genomics Consortium"/>
            <person name="Kohler A."/>
            <person name="Kuo A."/>
            <person name="Nagy L.G."/>
            <person name="Floudas D."/>
            <person name="Copeland A."/>
            <person name="Barry K.W."/>
            <person name="Cichocki N."/>
            <person name="Veneault-Fourrey C."/>
            <person name="LaButti K."/>
            <person name="Lindquist E.A."/>
            <person name="Lipzen A."/>
            <person name="Lundell T."/>
            <person name="Morin E."/>
            <person name="Murat C."/>
            <person name="Riley R."/>
            <person name="Ohm R."/>
            <person name="Sun H."/>
            <person name="Tunlid A."/>
            <person name="Henrissat B."/>
            <person name="Grigoriev I.V."/>
            <person name="Hibbett D.S."/>
            <person name="Martin F."/>
        </authorList>
    </citation>
    <scope>NUCLEOTIDE SEQUENCE [LARGE SCALE GENOMIC DNA]</scope>
    <source>
        <strain evidence="2">h7</strain>
    </source>
</reference>
<dbReference type="Gene3D" id="3.80.10.10">
    <property type="entry name" value="Ribonuclease Inhibitor"/>
    <property type="match status" value="1"/>
</dbReference>
<dbReference type="HOGENOM" id="CLU_018544_14_1_1"/>
<gene>
    <name evidence="1" type="ORF">M413DRAFT_448001</name>
</gene>
<dbReference type="STRING" id="686832.A0A0C2XKI3"/>
<accession>A0A0C2XKI3</accession>
<keyword evidence="2" id="KW-1185">Reference proteome</keyword>
<evidence type="ECO:0000313" key="1">
    <source>
        <dbReference type="EMBL" id="KIM38268.1"/>
    </source>
</evidence>
<dbReference type="SUPFAM" id="SSF52047">
    <property type="entry name" value="RNI-like"/>
    <property type="match status" value="1"/>
</dbReference>
<dbReference type="EMBL" id="KN831792">
    <property type="protein sequence ID" value="KIM38268.1"/>
    <property type="molecule type" value="Genomic_DNA"/>
</dbReference>
<evidence type="ECO:0000313" key="2">
    <source>
        <dbReference type="Proteomes" id="UP000053424"/>
    </source>
</evidence>
<organism evidence="1 2">
    <name type="scientific">Hebeloma cylindrosporum</name>
    <dbReference type="NCBI Taxonomy" id="76867"/>
    <lineage>
        <taxon>Eukaryota</taxon>
        <taxon>Fungi</taxon>
        <taxon>Dikarya</taxon>
        <taxon>Basidiomycota</taxon>
        <taxon>Agaricomycotina</taxon>
        <taxon>Agaricomycetes</taxon>
        <taxon>Agaricomycetidae</taxon>
        <taxon>Agaricales</taxon>
        <taxon>Agaricineae</taxon>
        <taxon>Hymenogastraceae</taxon>
        <taxon>Hebeloma</taxon>
    </lineage>
</organism>
<protein>
    <submittedName>
        <fullName evidence="1">Uncharacterized protein</fullName>
    </submittedName>
</protein>
<proteinExistence type="predicted"/>
<reference evidence="1 2" key="1">
    <citation type="submission" date="2014-04" db="EMBL/GenBank/DDBJ databases">
        <authorList>
            <consortium name="DOE Joint Genome Institute"/>
            <person name="Kuo A."/>
            <person name="Gay G."/>
            <person name="Dore J."/>
            <person name="Kohler A."/>
            <person name="Nagy L.G."/>
            <person name="Floudas D."/>
            <person name="Copeland A."/>
            <person name="Barry K.W."/>
            <person name="Cichocki N."/>
            <person name="Veneault-Fourrey C."/>
            <person name="LaButti K."/>
            <person name="Lindquist E.A."/>
            <person name="Lipzen A."/>
            <person name="Lundell T."/>
            <person name="Morin E."/>
            <person name="Murat C."/>
            <person name="Sun H."/>
            <person name="Tunlid A."/>
            <person name="Henrissat B."/>
            <person name="Grigoriev I.V."/>
            <person name="Hibbett D.S."/>
            <person name="Martin F."/>
            <person name="Nordberg H.P."/>
            <person name="Cantor M.N."/>
            <person name="Hua S.X."/>
        </authorList>
    </citation>
    <scope>NUCLEOTIDE SEQUENCE [LARGE SCALE GENOMIC DNA]</scope>
    <source>
        <strain evidence="2">h7</strain>
    </source>
</reference>
<name>A0A0C2XKI3_HEBCY</name>
<dbReference type="InterPro" id="IPR032675">
    <property type="entry name" value="LRR_dom_sf"/>
</dbReference>
<dbReference type="AlphaFoldDB" id="A0A0C2XKI3"/>